<evidence type="ECO:0000313" key="6">
    <source>
        <dbReference type="Proteomes" id="UP000291101"/>
    </source>
</evidence>
<feature type="compositionally biased region" description="Basic residues" evidence="3">
    <location>
        <begin position="18"/>
        <end position="31"/>
    </location>
</feature>
<dbReference type="SMART" id="SM00421">
    <property type="entry name" value="HTH_LUXR"/>
    <property type="match status" value="1"/>
</dbReference>
<feature type="compositionally biased region" description="Polar residues" evidence="3">
    <location>
        <begin position="1"/>
        <end position="11"/>
    </location>
</feature>
<dbReference type="PANTHER" id="PTHR16305:SF35">
    <property type="entry name" value="TRANSCRIPTIONAL ACTIVATOR DOMAIN"/>
    <property type="match status" value="1"/>
</dbReference>
<reference evidence="5 6" key="1">
    <citation type="submission" date="2019-01" db="EMBL/GenBank/DDBJ databases">
        <title>Novel species of Nocardioides.</title>
        <authorList>
            <person name="Liu Q."/>
            <person name="X Y.-H."/>
        </authorList>
    </citation>
    <scope>NUCLEOTIDE SEQUENCE [LARGE SCALE GENOMIC DNA]</scope>
    <source>
        <strain evidence="5 6">HLT2-9</strain>
    </source>
</reference>
<keyword evidence="2" id="KW-0067">ATP-binding</keyword>
<feature type="domain" description="HTH luxR-type" evidence="4">
    <location>
        <begin position="999"/>
        <end position="1064"/>
    </location>
</feature>
<comment type="caution">
    <text evidence="5">The sequence shown here is derived from an EMBL/GenBank/DDBJ whole genome shotgun (WGS) entry which is preliminary data.</text>
</comment>
<dbReference type="Proteomes" id="UP000291101">
    <property type="component" value="Unassembled WGS sequence"/>
</dbReference>
<evidence type="ECO:0000256" key="1">
    <source>
        <dbReference type="ARBA" id="ARBA00022741"/>
    </source>
</evidence>
<dbReference type="Pfam" id="PF00196">
    <property type="entry name" value="GerE"/>
    <property type="match status" value="1"/>
</dbReference>
<dbReference type="PANTHER" id="PTHR16305">
    <property type="entry name" value="TESTICULAR SOLUBLE ADENYLYL CYCLASE"/>
    <property type="match status" value="1"/>
</dbReference>
<dbReference type="Gene3D" id="1.25.40.10">
    <property type="entry name" value="Tetratricopeptide repeat domain"/>
    <property type="match status" value="1"/>
</dbReference>
<evidence type="ECO:0000256" key="3">
    <source>
        <dbReference type="SAM" id="MobiDB-lite"/>
    </source>
</evidence>
<gene>
    <name evidence="5" type="ORF">EUA94_14955</name>
</gene>
<dbReference type="GO" id="GO:0004016">
    <property type="term" value="F:adenylate cyclase activity"/>
    <property type="evidence" value="ECO:0007669"/>
    <property type="project" value="TreeGrafter"/>
</dbReference>
<keyword evidence="6" id="KW-1185">Reference proteome</keyword>
<evidence type="ECO:0000313" key="5">
    <source>
        <dbReference type="EMBL" id="RYC07376.1"/>
    </source>
</evidence>
<feature type="region of interest" description="Disordered" evidence="3">
    <location>
        <begin position="1"/>
        <end position="87"/>
    </location>
</feature>
<evidence type="ECO:0000259" key="4">
    <source>
        <dbReference type="PROSITE" id="PS50043"/>
    </source>
</evidence>
<dbReference type="InterPro" id="IPR041664">
    <property type="entry name" value="AAA_16"/>
</dbReference>
<dbReference type="GO" id="GO:0005737">
    <property type="term" value="C:cytoplasm"/>
    <property type="evidence" value="ECO:0007669"/>
    <property type="project" value="TreeGrafter"/>
</dbReference>
<dbReference type="GO" id="GO:0003677">
    <property type="term" value="F:DNA binding"/>
    <property type="evidence" value="ECO:0007669"/>
    <property type="project" value="InterPro"/>
</dbReference>
<keyword evidence="1" id="KW-0547">Nucleotide-binding</keyword>
<dbReference type="OrthoDB" id="5476461at2"/>
<organism evidence="5 6">
    <name type="scientific">Nocardioides zhouii</name>
    <dbReference type="NCBI Taxonomy" id="1168729"/>
    <lineage>
        <taxon>Bacteria</taxon>
        <taxon>Bacillati</taxon>
        <taxon>Actinomycetota</taxon>
        <taxon>Actinomycetes</taxon>
        <taxon>Propionibacteriales</taxon>
        <taxon>Nocardioidaceae</taxon>
        <taxon>Nocardioides</taxon>
    </lineage>
</organism>
<dbReference type="InterPro" id="IPR036388">
    <property type="entry name" value="WH-like_DNA-bd_sf"/>
</dbReference>
<name>A0A4Q2SNN0_9ACTN</name>
<dbReference type="PROSITE" id="PS00622">
    <property type="entry name" value="HTH_LUXR_1"/>
    <property type="match status" value="1"/>
</dbReference>
<dbReference type="InterPro" id="IPR016032">
    <property type="entry name" value="Sig_transdc_resp-reg_C-effctor"/>
</dbReference>
<proteinExistence type="predicted"/>
<dbReference type="InterPro" id="IPR000792">
    <property type="entry name" value="Tscrpt_reg_LuxR_C"/>
</dbReference>
<dbReference type="EMBL" id="SDWV01000015">
    <property type="protein sequence ID" value="RYC07376.1"/>
    <property type="molecule type" value="Genomic_DNA"/>
</dbReference>
<dbReference type="SUPFAM" id="SSF52540">
    <property type="entry name" value="P-loop containing nucleoside triphosphate hydrolases"/>
    <property type="match status" value="1"/>
</dbReference>
<dbReference type="SUPFAM" id="SSF46894">
    <property type="entry name" value="C-terminal effector domain of the bipartite response regulators"/>
    <property type="match status" value="1"/>
</dbReference>
<dbReference type="PROSITE" id="PS50043">
    <property type="entry name" value="HTH_LUXR_2"/>
    <property type="match status" value="1"/>
</dbReference>
<dbReference type="InterPro" id="IPR027417">
    <property type="entry name" value="P-loop_NTPase"/>
</dbReference>
<dbReference type="GO" id="GO:0006355">
    <property type="term" value="P:regulation of DNA-templated transcription"/>
    <property type="evidence" value="ECO:0007669"/>
    <property type="project" value="InterPro"/>
</dbReference>
<dbReference type="PRINTS" id="PR00038">
    <property type="entry name" value="HTHLUXR"/>
</dbReference>
<dbReference type="Pfam" id="PF13191">
    <property type="entry name" value="AAA_16"/>
    <property type="match status" value="1"/>
</dbReference>
<evidence type="ECO:0000256" key="2">
    <source>
        <dbReference type="ARBA" id="ARBA00022840"/>
    </source>
</evidence>
<protein>
    <submittedName>
        <fullName evidence="5">Helix-turn-helix transcriptional regulator</fullName>
    </submittedName>
</protein>
<dbReference type="AlphaFoldDB" id="A0A4Q2SNN0"/>
<dbReference type="SUPFAM" id="SSF48452">
    <property type="entry name" value="TPR-like"/>
    <property type="match status" value="1"/>
</dbReference>
<dbReference type="CDD" id="cd06170">
    <property type="entry name" value="LuxR_C_like"/>
    <property type="match status" value="1"/>
</dbReference>
<feature type="compositionally biased region" description="Pro residues" evidence="3">
    <location>
        <begin position="38"/>
        <end position="55"/>
    </location>
</feature>
<accession>A0A4Q2SNN0</accession>
<dbReference type="GO" id="GO:0005524">
    <property type="term" value="F:ATP binding"/>
    <property type="evidence" value="ECO:0007669"/>
    <property type="project" value="UniProtKB-KW"/>
</dbReference>
<sequence length="1066" mass="114083">MSGPTSVTESLLTVPPRGRPRRGAPHVHHRQLPGCRDPLPPGEGPPGLRDPPLGPVPHRRRRRDQQAEVTRGAIGTEVSERHDTMSSVPALRTTDLIGRDAELEQLSSQLGIRASGGQRGGRPTEQAVRAMLVAGDAGVGKTRVLMALRDAAIEAEWQVVAGHCLDLADSSLPYLPFSEILGRVMADEPAIAARVLEQHPTLARLQPGRRIRSSETASGDQALDRGNVYDAFGDLLAAVAEQAPVLVVVEDAHWADESTRDMLSYLFSRPVPGVSLVVSYRSDDLHRRHPLRRQAAEWMRLRGVDRLQVEPLHDDDVRLLVRALHPATMSEAEYVSIVDRAEGNPFFIEELVGAAWSGQVPGELADVLLVHLDRLDETTRTVTRLVSVAGRQVGHALLAAVSDLGSAELEAALRNAVEAHVLVASRGGTYAFRHALLGEAVYDDLLPGERIRLHAAFASALGEGRAVGTAAELAQHARRADDRPVAIRASIEAGEEALAVGGPSEAATHFLDALELIDTSRTPVPDVDAHALARRCAEALVAAGRVPKAVKVLRARLATLPLDGSALDRGQLLTALASALMLTDTTDSPHEAAAEAVALLRDGPPKLLARALFVHAESLGNWHADEARAAALEALDLAERNDLTSLAVELHTTLAGLDPDAGDDAGAGWRAAAERARAAGLIEPELRALYFLGRLHHDRGDLDAGVAVYREVIERSEIGGLTWSPYPAESRLLLAVALTHQGRLDEAWQLLDVTGQDPPMVYEWLYFAHQMLVIIGIRGDTHSKGLERLREHWGADGLTAISAGSAELMRAAAAADPEAALAAYDDVLASVVPLWHEWFQARLRLATLVVGAFAGAAAHQSAEERDVAAASVERLVGDGGRVMDFYARYEASRGPEYVMWTARRTAEHLRWRWLAQDDPPSSDELVGAWRAAEETAVAYGSVPEIAQVRVRLAGVLRATGDAAGAREAADLAREVAHAIGAKPLLAELTAQGSAPAPVTATGGVSLTPRESEILALVAEGRSNGEIGKQLFISTKTVSVHVSNILAKLDAASRTEAAAVARRRGLI</sequence>
<dbReference type="InterPro" id="IPR011990">
    <property type="entry name" value="TPR-like_helical_dom_sf"/>
</dbReference>
<dbReference type="Gene3D" id="1.10.10.10">
    <property type="entry name" value="Winged helix-like DNA-binding domain superfamily/Winged helix DNA-binding domain"/>
    <property type="match status" value="1"/>
</dbReference>